<dbReference type="Proteomes" id="UP000068603">
    <property type="component" value="Unassembled WGS sequence"/>
</dbReference>
<gene>
    <name evidence="6" type="ORF">WT44_05245</name>
</gene>
<dbReference type="PANTHER" id="PTHR23520:SF5">
    <property type="entry name" value="TRANSPORTER, PUTATIVE (AFU_ORTHOLOGUE AFUA_3G04000)-RELATED"/>
    <property type="match status" value="1"/>
</dbReference>
<dbReference type="RefSeq" id="WP_060148524.1">
    <property type="nucleotide sequence ID" value="NZ_LPGD01000017.1"/>
</dbReference>
<evidence type="ECO:0000256" key="2">
    <source>
        <dbReference type="ARBA" id="ARBA00022989"/>
    </source>
</evidence>
<organism evidence="6">
    <name type="scientific">Burkholderia stagnalis</name>
    <dbReference type="NCBI Taxonomy" id="1503054"/>
    <lineage>
        <taxon>Bacteria</taxon>
        <taxon>Pseudomonadati</taxon>
        <taxon>Pseudomonadota</taxon>
        <taxon>Betaproteobacteria</taxon>
        <taxon>Burkholderiales</taxon>
        <taxon>Burkholderiaceae</taxon>
        <taxon>Burkholderia</taxon>
        <taxon>Burkholderia cepacia complex</taxon>
    </lineage>
</organism>
<dbReference type="EMBL" id="LPHB01000019">
    <property type="protein sequence ID" value="KWA66471.1"/>
    <property type="molecule type" value="Genomic_DNA"/>
</dbReference>
<reference evidence="6 7" key="1">
    <citation type="submission" date="2015-11" db="EMBL/GenBank/DDBJ databases">
        <title>Expanding the genomic diversity of Burkholderia species for the development of highly accurate diagnostics.</title>
        <authorList>
            <person name="Sahl J."/>
            <person name="Keim P."/>
            <person name="Wagner D."/>
        </authorList>
    </citation>
    <scope>NUCLEOTIDE SEQUENCE [LARGE SCALE GENOMIC DNA]</scope>
    <source>
        <strain evidence="6 7">MSMB1960WGS</strain>
    </source>
</reference>
<feature type="domain" description="Major facilitator superfamily (MFS) profile" evidence="5">
    <location>
        <begin position="28"/>
        <end position="415"/>
    </location>
</feature>
<evidence type="ECO:0000256" key="3">
    <source>
        <dbReference type="ARBA" id="ARBA00023136"/>
    </source>
</evidence>
<dbReference type="GO" id="GO:0022857">
    <property type="term" value="F:transmembrane transporter activity"/>
    <property type="evidence" value="ECO:0007669"/>
    <property type="project" value="InterPro"/>
</dbReference>
<dbReference type="Gene3D" id="1.20.1250.20">
    <property type="entry name" value="MFS general substrate transporter like domains"/>
    <property type="match status" value="1"/>
</dbReference>
<dbReference type="SUPFAM" id="SSF103473">
    <property type="entry name" value="MFS general substrate transporter"/>
    <property type="match status" value="1"/>
</dbReference>
<keyword evidence="3 4" id="KW-0472">Membrane</keyword>
<feature type="transmembrane region" description="Helical" evidence="4">
    <location>
        <begin position="188"/>
        <end position="212"/>
    </location>
</feature>
<dbReference type="STRING" id="1503054.WT74_17660"/>
<evidence type="ECO:0000256" key="1">
    <source>
        <dbReference type="ARBA" id="ARBA00022692"/>
    </source>
</evidence>
<feature type="transmembrane region" description="Helical" evidence="4">
    <location>
        <begin position="379"/>
        <end position="403"/>
    </location>
</feature>
<evidence type="ECO:0000256" key="4">
    <source>
        <dbReference type="SAM" id="Phobius"/>
    </source>
</evidence>
<proteinExistence type="predicted"/>
<feature type="transmembrane region" description="Helical" evidence="4">
    <location>
        <begin position="239"/>
        <end position="264"/>
    </location>
</feature>
<feature type="transmembrane region" description="Helical" evidence="4">
    <location>
        <begin position="276"/>
        <end position="294"/>
    </location>
</feature>
<dbReference type="PANTHER" id="PTHR23520">
    <property type="entry name" value="TRANSPORTER, PUTATIVE (AFU_ORTHOLOGUE AFUA_3G04000)-RELATED"/>
    <property type="match status" value="1"/>
</dbReference>
<feature type="transmembrane region" description="Helical" evidence="4">
    <location>
        <begin position="161"/>
        <end position="182"/>
    </location>
</feature>
<feature type="transmembrane region" description="Helical" evidence="4">
    <location>
        <begin position="94"/>
        <end position="112"/>
    </location>
</feature>
<dbReference type="AlphaFoldDB" id="A0A119W1I2"/>
<dbReference type="PROSITE" id="PS50850">
    <property type="entry name" value="MFS"/>
    <property type="match status" value="1"/>
</dbReference>
<sequence length="422" mass="43300">MHVPRGRTAALAATRVARRLLPDGVDATAWILLASRGLRGFTDGFIAVLLPAYLLALGLTQLHVGLLGTATLLGSAIATVAVGALAGRIAHRRLLTLAAVLMTATGIGFASLSGWWPLLVVAFVGTLNPSAGDVSLFLPLEQARLAAAAGGDARTALFARYSLVGAVSAALGALAAGVPTWLAAHAGFAPLAAMRAMFVLYALAGIAVCALYRKLPRTAQRTPAPAAPLGPSRRIVMRLALLFSVDAFAGGLVVNSLLSLWLMQRFGLSVGAAGRFFFWAGLLSAGSQLAAAPLSRRIGLLNTMVFTHIPSSVCLIGAAIATSLPAALSLLLVRSALSQMDVPTRTAYVMAVVTPPERAAAASVTSVPRSLAAALAPTLAGGLFGLGWLGAPLVACGVLKIAYDLTLLAAFRHVRPDADTRS</sequence>
<evidence type="ECO:0000259" key="5">
    <source>
        <dbReference type="PROSITE" id="PS50850"/>
    </source>
</evidence>
<feature type="transmembrane region" description="Helical" evidence="4">
    <location>
        <begin position="306"/>
        <end position="333"/>
    </location>
</feature>
<name>A0A119W1I2_9BURK</name>
<protein>
    <submittedName>
        <fullName evidence="6">ABC transporter permease</fullName>
    </submittedName>
</protein>
<feature type="transmembrane region" description="Helical" evidence="4">
    <location>
        <begin position="65"/>
        <end position="87"/>
    </location>
</feature>
<accession>A0A119W1I2</accession>
<keyword evidence="1 4" id="KW-0812">Transmembrane</keyword>
<dbReference type="InterPro" id="IPR011701">
    <property type="entry name" value="MFS"/>
</dbReference>
<dbReference type="InterPro" id="IPR020846">
    <property type="entry name" value="MFS_dom"/>
</dbReference>
<dbReference type="Pfam" id="PF07690">
    <property type="entry name" value="MFS_1"/>
    <property type="match status" value="1"/>
</dbReference>
<dbReference type="InterPro" id="IPR036259">
    <property type="entry name" value="MFS_trans_sf"/>
</dbReference>
<feature type="transmembrane region" description="Helical" evidence="4">
    <location>
        <begin position="118"/>
        <end position="140"/>
    </location>
</feature>
<feature type="transmembrane region" description="Helical" evidence="4">
    <location>
        <begin position="40"/>
        <end position="59"/>
    </location>
</feature>
<evidence type="ECO:0000313" key="7">
    <source>
        <dbReference type="Proteomes" id="UP000068603"/>
    </source>
</evidence>
<evidence type="ECO:0000313" key="6">
    <source>
        <dbReference type="EMBL" id="KWA66471.1"/>
    </source>
</evidence>
<keyword evidence="2 4" id="KW-1133">Transmembrane helix</keyword>
<comment type="caution">
    <text evidence="6">The sequence shown here is derived from an EMBL/GenBank/DDBJ whole genome shotgun (WGS) entry which is preliminary data.</text>
</comment>